<dbReference type="AlphaFoldDB" id="E1QE73"/>
<proteinExistence type="predicted"/>
<dbReference type="EMBL" id="CP002085">
    <property type="protein sequence ID" value="ADK83859.1"/>
    <property type="molecule type" value="Genomic_DNA"/>
</dbReference>
<protein>
    <submittedName>
        <fullName evidence="1">Uncharacterized protein</fullName>
    </submittedName>
</protein>
<organism evidence="1 2">
    <name type="scientific">Desulfarculus baarsii (strain ATCC 33931 / DSM 2075 / LMG 7858 / VKM B-1802 / 2st14)</name>
    <dbReference type="NCBI Taxonomy" id="644282"/>
    <lineage>
        <taxon>Bacteria</taxon>
        <taxon>Pseudomonadati</taxon>
        <taxon>Thermodesulfobacteriota</taxon>
        <taxon>Desulfarculia</taxon>
        <taxon>Desulfarculales</taxon>
        <taxon>Desulfarculaceae</taxon>
        <taxon>Desulfarculus</taxon>
    </lineage>
</organism>
<dbReference type="STRING" id="644282.Deba_0486"/>
<evidence type="ECO:0000313" key="1">
    <source>
        <dbReference type="EMBL" id="ADK83859.1"/>
    </source>
</evidence>
<evidence type="ECO:0000313" key="2">
    <source>
        <dbReference type="Proteomes" id="UP000009047"/>
    </source>
</evidence>
<accession>E1QE73</accession>
<dbReference type="KEGG" id="dbr:Deba_0486"/>
<dbReference type="RefSeq" id="WP_013257315.1">
    <property type="nucleotide sequence ID" value="NC_014365.1"/>
</dbReference>
<reference evidence="1 2" key="1">
    <citation type="journal article" date="2010" name="Stand. Genomic Sci.">
        <title>Complete genome sequence of Desulfarculus baarsii type strain (2st14).</title>
        <authorList>
            <person name="Sun H."/>
            <person name="Spring S."/>
            <person name="Lapidus A."/>
            <person name="Davenport K."/>
            <person name="Del Rio T.G."/>
            <person name="Tice H."/>
            <person name="Nolan M."/>
            <person name="Copeland A."/>
            <person name="Cheng J.F."/>
            <person name="Lucas S."/>
            <person name="Tapia R."/>
            <person name="Goodwin L."/>
            <person name="Pitluck S."/>
            <person name="Ivanova N."/>
            <person name="Pagani I."/>
            <person name="Mavromatis K."/>
            <person name="Ovchinnikova G."/>
            <person name="Pati A."/>
            <person name="Chen A."/>
            <person name="Palaniappan K."/>
            <person name="Hauser L."/>
            <person name="Chang Y.J."/>
            <person name="Jeffries C.D."/>
            <person name="Detter J.C."/>
            <person name="Han C."/>
            <person name="Rohde M."/>
            <person name="Brambilla E."/>
            <person name="Goker M."/>
            <person name="Woyke T."/>
            <person name="Bristow J."/>
            <person name="Eisen J.A."/>
            <person name="Markowitz V."/>
            <person name="Hugenholtz P."/>
            <person name="Kyrpides N.C."/>
            <person name="Klenk H.P."/>
            <person name="Land M."/>
        </authorList>
    </citation>
    <scope>NUCLEOTIDE SEQUENCE [LARGE SCALE GENOMIC DNA]</scope>
    <source>
        <strain evidence="2">ATCC 33931 / DSM 2075 / LMG 7858 / VKM B-1802 / 2st14</strain>
    </source>
</reference>
<sequence>MNSESKRRPVDIFGGDEVLRSCKWLLDDIQRKFEQLIQEGQNAGGEVSDDFRRRAAGLVAEFDLIWAEWRTRALGRGANPAALFEMEVSVDALRRLL</sequence>
<gene>
    <name evidence="1" type="ordered locus">Deba_0486</name>
</gene>
<dbReference type="Proteomes" id="UP000009047">
    <property type="component" value="Chromosome"/>
</dbReference>
<keyword evidence="2" id="KW-1185">Reference proteome</keyword>
<dbReference type="HOGENOM" id="CLU_2342164_0_0_7"/>
<name>E1QE73_DESB2</name>